<dbReference type="Proteomes" id="UP000540412">
    <property type="component" value="Unassembled WGS sequence"/>
</dbReference>
<protein>
    <submittedName>
        <fullName evidence="1">Uncharacterized protein</fullName>
    </submittedName>
</protein>
<reference evidence="1 2" key="1">
    <citation type="submission" date="2020-08" db="EMBL/GenBank/DDBJ databases">
        <title>Sequencing the genomes of 1000 actinobacteria strains.</title>
        <authorList>
            <person name="Klenk H.-P."/>
        </authorList>
    </citation>
    <scope>NUCLEOTIDE SEQUENCE [LARGE SCALE GENOMIC DNA]</scope>
    <source>
        <strain evidence="1 2">DSM 43582</strain>
    </source>
</reference>
<accession>A0A7W9PB95</accession>
<evidence type="ECO:0000313" key="1">
    <source>
        <dbReference type="EMBL" id="MBB5912894.1"/>
    </source>
</evidence>
<name>A0A7W9PB95_9NOCA</name>
<proteinExistence type="predicted"/>
<dbReference type="RefSeq" id="WP_040745720.1">
    <property type="nucleotide sequence ID" value="NZ_JACHIT010000001.1"/>
</dbReference>
<dbReference type="EMBL" id="JACHIT010000001">
    <property type="protein sequence ID" value="MBB5912894.1"/>
    <property type="molecule type" value="Genomic_DNA"/>
</dbReference>
<comment type="caution">
    <text evidence="1">The sequence shown here is derived from an EMBL/GenBank/DDBJ whole genome shotgun (WGS) entry which is preliminary data.</text>
</comment>
<keyword evidence="2" id="KW-1185">Reference proteome</keyword>
<evidence type="ECO:0000313" key="2">
    <source>
        <dbReference type="Proteomes" id="UP000540412"/>
    </source>
</evidence>
<sequence length="103" mass="11427">MASVPLDEQKVLDTTIGRTVLQELYEDENSAELTVELVQGRVRVRVTSDTRTMIMPSDELLQAVGQLAAAHEREGTGFSGAVYRYQKQPSGRWSMEGDFSYAG</sequence>
<dbReference type="AlphaFoldDB" id="A0A7W9PB95"/>
<organism evidence="1 2">
    <name type="scientific">Nocardia transvalensis</name>
    <dbReference type="NCBI Taxonomy" id="37333"/>
    <lineage>
        <taxon>Bacteria</taxon>
        <taxon>Bacillati</taxon>
        <taxon>Actinomycetota</taxon>
        <taxon>Actinomycetes</taxon>
        <taxon>Mycobacteriales</taxon>
        <taxon>Nocardiaceae</taxon>
        <taxon>Nocardia</taxon>
    </lineage>
</organism>
<gene>
    <name evidence="1" type="ORF">BJY24_001761</name>
</gene>